<organism evidence="2">
    <name type="scientific">Pinguiococcus pyrenoidosus</name>
    <dbReference type="NCBI Taxonomy" id="172671"/>
    <lineage>
        <taxon>Eukaryota</taxon>
        <taxon>Sar</taxon>
        <taxon>Stramenopiles</taxon>
        <taxon>Ochrophyta</taxon>
        <taxon>Pinguiophyceae</taxon>
        <taxon>Pinguiochrysidales</taxon>
        <taxon>Pinguiochrysidaceae</taxon>
        <taxon>Pinguiococcus</taxon>
    </lineage>
</organism>
<feature type="region of interest" description="Disordered" evidence="1">
    <location>
        <begin position="258"/>
        <end position="299"/>
    </location>
</feature>
<dbReference type="Gene3D" id="2.30.30.140">
    <property type="match status" value="1"/>
</dbReference>
<dbReference type="PROSITE" id="PS50096">
    <property type="entry name" value="IQ"/>
    <property type="match status" value="1"/>
</dbReference>
<sequence length="416" mass="47945">MARRRLARMRGALPVLLRFFRSAFLRIRLRVIRQRVLRKRDSTISTLSSLTRFSNASSKDFAPKTPLGPRSKGFAPRLRVVRKRDRDMRCLALAFQKLKLATASRQFFLLRDSFVRDLASKANAGYCGDPLRDVSPRELSIGTEVLCRYQESPIFYVGRVSRIRVDKTQKLYDITYEDGDREMGADRFRIRLPGQKQRKELSVGDFVDARNKSRKRFERGIVLKVVSATPGEEPRYDVLFLGPEPAVESGVRRSHILGGFTWPTPAGEPDEKAKPALHGTPGQRKSSNRSLADQQEAREREALESLRTRRIIHNAYHKSHNFRKRIWRLQAVARGWIARRRAAMMRIGDPAPQGSGCIGRQVYYRCRHEKTPCMRFRYGIVRDWKASADTVCVRFFDNEEVLICDRHEVVFCASCG</sequence>
<feature type="compositionally biased region" description="Polar residues" evidence="1">
    <location>
        <begin position="283"/>
        <end position="293"/>
    </location>
</feature>
<reference evidence="2" key="1">
    <citation type="submission" date="2021-01" db="EMBL/GenBank/DDBJ databases">
        <authorList>
            <person name="Corre E."/>
            <person name="Pelletier E."/>
            <person name="Niang G."/>
            <person name="Scheremetjew M."/>
            <person name="Finn R."/>
            <person name="Kale V."/>
            <person name="Holt S."/>
            <person name="Cochrane G."/>
            <person name="Meng A."/>
            <person name="Brown T."/>
            <person name="Cohen L."/>
        </authorList>
    </citation>
    <scope>NUCLEOTIDE SEQUENCE</scope>
    <source>
        <strain evidence="2">CCMP2078</strain>
    </source>
</reference>
<proteinExistence type="predicted"/>
<gene>
    <name evidence="2" type="ORF">PPYR1160_LOCUS9488</name>
</gene>
<name>A0A7R9UAC6_9STRA</name>
<dbReference type="EMBL" id="HBEA01012455">
    <property type="protein sequence ID" value="CAD8259986.1"/>
    <property type="molecule type" value="Transcribed_RNA"/>
</dbReference>
<protein>
    <submittedName>
        <fullName evidence="2">Uncharacterized protein</fullName>
    </submittedName>
</protein>
<evidence type="ECO:0000313" key="2">
    <source>
        <dbReference type="EMBL" id="CAD8259986.1"/>
    </source>
</evidence>
<dbReference type="AlphaFoldDB" id="A0A7R9UAC6"/>
<dbReference type="CDD" id="cd04508">
    <property type="entry name" value="Tudor_SF"/>
    <property type="match status" value="1"/>
</dbReference>
<evidence type="ECO:0000256" key="1">
    <source>
        <dbReference type="SAM" id="MobiDB-lite"/>
    </source>
</evidence>
<accession>A0A7R9UAC6</accession>